<proteinExistence type="predicted"/>
<accession>A0A369WE11</accession>
<dbReference type="InterPro" id="IPR010649">
    <property type="entry name" value="NapE_TorE"/>
</dbReference>
<sequence>MNTNSETKNEVSAVQETKAFLLISALAIPLLTVLGIAGYGFVVWMMQLLMGPPGHF</sequence>
<dbReference type="Pfam" id="PF06796">
    <property type="entry name" value="NapE"/>
    <property type="match status" value="1"/>
</dbReference>
<dbReference type="EMBL" id="QQOH01000004">
    <property type="protein sequence ID" value="RDE18934.1"/>
    <property type="molecule type" value="Genomic_DNA"/>
</dbReference>
<dbReference type="Proteomes" id="UP000253769">
    <property type="component" value="Unassembled WGS sequence"/>
</dbReference>
<keyword evidence="1" id="KW-1133">Transmembrane helix</keyword>
<organism evidence="2 3">
    <name type="scientific">Motiliproteus coralliicola</name>
    <dbReference type="NCBI Taxonomy" id="2283196"/>
    <lineage>
        <taxon>Bacteria</taxon>
        <taxon>Pseudomonadati</taxon>
        <taxon>Pseudomonadota</taxon>
        <taxon>Gammaproteobacteria</taxon>
        <taxon>Oceanospirillales</taxon>
        <taxon>Oceanospirillaceae</taxon>
        <taxon>Motiliproteus</taxon>
    </lineage>
</organism>
<keyword evidence="1" id="KW-0472">Membrane</keyword>
<protein>
    <submittedName>
        <fullName evidence="2">TorE protein</fullName>
    </submittedName>
</protein>
<feature type="transmembrane region" description="Helical" evidence="1">
    <location>
        <begin position="20"/>
        <end position="46"/>
    </location>
</feature>
<name>A0A369WE11_9GAMM</name>
<evidence type="ECO:0000313" key="3">
    <source>
        <dbReference type="Proteomes" id="UP000253769"/>
    </source>
</evidence>
<evidence type="ECO:0000313" key="2">
    <source>
        <dbReference type="EMBL" id="RDE18934.1"/>
    </source>
</evidence>
<reference evidence="2 3" key="1">
    <citation type="submission" date="2018-07" db="EMBL/GenBank/DDBJ databases">
        <title>Motiliproteus coralliicola sp. nov., a bacterium isolated from Coral.</title>
        <authorList>
            <person name="Wang G."/>
        </authorList>
    </citation>
    <scope>NUCLEOTIDE SEQUENCE [LARGE SCALE GENOMIC DNA]</scope>
    <source>
        <strain evidence="2 3">C34</strain>
    </source>
</reference>
<dbReference type="RefSeq" id="WP_114696551.1">
    <property type="nucleotide sequence ID" value="NZ_QQOH01000004.1"/>
</dbReference>
<keyword evidence="3" id="KW-1185">Reference proteome</keyword>
<keyword evidence="1" id="KW-0812">Transmembrane</keyword>
<gene>
    <name evidence="2" type="ORF">DV711_15095</name>
</gene>
<dbReference type="AlphaFoldDB" id="A0A369WE11"/>
<evidence type="ECO:0000256" key="1">
    <source>
        <dbReference type="SAM" id="Phobius"/>
    </source>
</evidence>
<comment type="caution">
    <text evidence="2">The sequence shown here is derived from an EMBL/GenBank/DDBJ whole genome shotgun (WGS) entry which is preliminary data.</text>
</comment>
<dbReference type="OrthoDB" id="7596241at2"/>